<name>A0A5J9WQB6_9POAL</name>
<dbReference type="Gramene" id="TVU49484">
    <property type="protein sequence ID" value="TVU49484"/>
    <property type="gene ID" value="EJB05_00797"/>
</dbReference>
<organism evidence="1 2">
    <name type="scientific">Eragrostis curvula</name>
    <name type="common">weeping love grass</name>
    <dbReference type="NCBI Taxonomy" id="38414"/>
    <lineage>
        <taxon>Eukaryota</taxon>
        <taxon>Viridiplantae</taxon>
        <taxon>Streptophyta</taxon>
        <taxon>Embryophyta</taxon>
        <taxon>Tracheophyta</taxon>
        <taxon>Spermatophyta</taxon>
        <taxon>Magnoliopsida</taxon>
        <taxon>Liliopsida</taxon>
        <taxon>Poales</taxon>
        <taxon>Poaceae</taxon>
        <taxon>PACMAD clade</taxon>
        <taxon>Chloridoideae</taxon>
        <taxon>Eragrostideae</taxon>
        <taxon>Eragrostidinae</taxon>
        <taxon>Eragrostis</taxon>
    </lineage>
</organism>
<protein>
    <recommendedName>
        <fullName evidence="3">F-box domain-containing protein</fullName>
    </recommendedName>
</protein>
<dbReference type="InterPro" id="IPR036047">
    <property type="entry name" value="F-box-like_dom_sf"/>
</dbReference>
<proteinExistence type="predicted"/>
<gene>
    <name evidence="1" type="ORF">EJB05_00797</name>
</gene>
<dbReference type="AlphaFoldDB" id="A0A5J9WQB6"/>
<sequence>MNCSLAGEETGAPVRPRQTIIHDLADELLELVLLRISSPLNLIHAAATCRLWHRIEVPSFPAFPAFSISIDGFMYIYTRYSINENQSKVSMEKTTQTTIGYLTDDLLDSLDLVFLRIRSLACLLRAAATCKPWRRVIAGAAFLRRFRSLHAPPLLGHYHVRGSRTFFVPSVVPPPESKAAIDLSSPPPQTTRDLI</sequence>
<reference evidence="1 2" key="1">
    <citation type="journal article" date="2019" name="Sci. Rep.">
        <title>A high-quality genome of Eragrostis curvula grass provides insights into Poaceae evolution and supports new strategies to enhance forage quality.</title>
        <authorList>
            <person name="Carballo J."/>
            <person name="Santos B.A.C.M."/>
            <person name="Zappacosta D."/>
            <person name="Garbus I."/>
            <person name="Selva J.P."/>
            <person name="Gallo C.A."/>
            <person name="Diaz A."/>
            <person name="Albertini E."/>
            <person name="Caccamo M."/>
            <person name="Echenique V."/>
        </authorList>
    </citation>
    <scope>NUCLEOTIDE SEQUENCE [LARGE SCALE GENOMIC DNA]</scope>
    <source>
        <strain evidence="2">cv. Victoria</strain>
        <tissue evidence="1">Leaf</tissue>
    </source>
</reference>
<dbReference type="EMBL" id="RWGY01000002">
    <property type="protein sequence ID" value="TVU49484.1"/>
    <property type="molecule type" value="Genomic_DNA"/>
</dbReference>
<dbReference type="OrthoDB" id="696546at2759"/>
<dbReference type="Proteomes" id="UP000324897">
    <property type="component" value="Chromosome 6"/>
</dbReference>
<evidence type="ECO:0008006" key="3">
    <source>
        <dbReference type="Google" id="ProtNLM"/>
    </source>
</evidence>
<evidence type="ECO:0000313" key="1">
    <source>
        <dbReference type="EMBL" id="TVU49484.1"/>
    </source>
</evidence>
<dbReference type="SUPFAM" id="SSF81383">
    <property type="entry name" value="F-box domain"/>
    <property type="match status" value="2"/>
</dbReference>
<evidence type="ECO:0000313" key="2">
    <source>
        <dbReference type="Proteomes" id="UP000324897"/>
    </source>
</evidence>
<dbReference type="PANTHER" id="PTHR33207">
    <property type="entry name" value="F-BOX DOMAIN CONTAINING PROTEIN-RELATED"/>
    <property type="match status" value="1"/>
</dbReference>
<feature type="non-terminal residue" evidence="1">
    <location>
        <position position="1"/>
    </location>
</feature>
<keyword evidence="2" id="KW-1185">Reference proteome</keyword>
<comment type="caution">
    <text evidence="1">The sequence shown here is derived from an EMBL/GenBank/DDBJ whole genome shotgun (WGS) entry which is preliminary data.</text>
</comment>
<accession>A0A5J9WQB6</accession>